<dbReference type="SUPFAM" id="SSF55394">
    <property type="entry name" value="Bactericidal permeability-increasing protein, BPI"/>
    <property type="match status" value="2"/>
</dbReference>
<dbReference type="Proteomes" id="UP000028725">
    <property type="component" value="Unassembled WGS sequence"/>
</dbReference>
<dbReference type="EMBL" id="JMCB01000008">
    <property type="protein sequence ID" value="KFE67345.1"/>
    <property type="molecule type" value="Genomic_DNA"/>
</dbReference>
<dbReference type="Gene3D" id="3.15.20.10">
    <property type="entry name" value="Bactericidal permeability-increasing protein, domain 2"/>
    <property type="match status" value="1"/>
</dbReference>
<dbReference type="InterPro" id="IPR001124">
    <property type="entry name" value="Lipid-bd_serum_glycop_C"/>
</dbReference>
<sequence>MCEALGSSPPGYSVQITRAGLDPLINGIANLSEAYAKKSPAPDATMDISNVHLIFKGMSISTLERPAFVYTLQAPNKLLTKVTLPKVIIKGLFQASRRTQFETQEDQGNVDFTLVNATLTQSVTLGTFENGILRVDQRDCKATLGSTNVAIQNNQQSFSADAVRAAAPAERQLLATNLCNVLTQLLTKKVDRALAQLPSVLSFSNNVSLKGQLTPAFTVDSVKVNFSEESITGFASAWAPVLCDTSVAGSPQAILTVSDVTFNKLLYLDYKSGLLNFTLSPSSAPILYQKITLDCGESGVCLGNVDKKLPERFGKDAKVELQMEAPMASTLEFKESSTAMTASWRATVYITKNQEGAPRTLVASGAVSASGPLQANIQGEKAYGRVNIAELKLKVDQPEVQSWDQDAQSLFKDIVQTYINDFFLKDGLSLPSGLSVENASIKFSPHCGKAPFSLDYTGILSSEE</sequence>
<gene>
    <name evidence="2" type="ORF">DB31_8698</name>
    <name evidence="3" type="ORF">DB31_8785</name>
</gene>
<reference evidence="2 4" key="1">
    <citation type="submission" date="2014-04" db="EMBL/GenBank/DDBJ databases">
        <title>Genome assembly of Hyalangium minutum DSM 14724.</title>
        <authorList>
            <person name="Sharma G."/>
            <person name="Subramanian S."/>
        </authorList>
    </citation>
    <scope>NUCLEOTIDE SEQUENCE [LARGE SCALE GENOMIC DNA]</scope>
    <source>
        <strain evidence="2 4">DSM 14724</strain>
    </source>
</reference>
<comment type="caution">
    <text evidence="2">The sequence shown here is derived from an EMBL/GenBank/DDBJ whole genome shotgun (WGS) entry which is preliminary data.</text>
</comment>
<dbReference type="PANTHER" id="PTHR10504">
    <property type="entry name" value="BACTERICIDAL PERMEABILITY-INCREASING BPI PROTEIN-RELATED"/>
    <property type="match status" value="1"/>
</dbReference>
<accession>A0A085WI32</accession>
<name>A0A085WI32_9BACT</name>
<dbReference type="GO" id="GO:0008289">
    <property type="term" value="F:lipid binding"/>
    <property type="evidence" value="ECO:0007669"/>
    <property type="project" value="InterPro"/>
</dbReference>
<evidence type="ECO:0000313" key="3">
    <source>
        <dbReference type="EMBL" id="KFE67432.1"/>
    </source>
</evidence>
<evidence type="ECO:0000313" key="2">
    <source>
        <dbReference type="EMBL" id="KFE67345.1"/>
    </source>
</evidence>
<dbReference type="Gene3D" id="3.15.10.10">
    <property type="entry name" value="Bactericidal permeability-increasing protein, domain 1"/>
    <property type="match status" value="1"/>
</dbReference>
<dbReference type="InterPro" id="IPR017943">
    <property type="entry name" value="Bactericidal_perm-incr_a/b_dom"/>
</dbReference>
<proteinExistence type="predicted"/>
<dbReference type="EMBL" id="JMCB01000008">
    <property type="protein sequence ID" value="KFE67432.1"/>
    <property type="molecule type" value="Genomic_DNA"/>
</dbReference>
<dbReference type="Pfam" id="PF02886">
    <property type="entry name" value="LBP_BPI_CETP_C"/>
    <property type="match status" value="1"/>
</dbReference>
<keyword evidence="4" id="KW-1185">Reference proteome</keyword>
<protein>
    <recommendedName>
        <fullName evidence="1">Lipid-binding serum glycoprotein C-terminal domain-containing protein</fullName>
    </recommendedName>
</protein>
<dbReference type="GO" id="GO:0005615">
    <property type="term" value="C:extracellular space"/>
    <property type="evidence" value="ECO:0007669"/>
    <property type="project" value="TreeGrafter"/>
</dbReference>
<evidence type="ECO:0000259" key="1">
    <source>
        <dbReference type="Pfam" id="PF02886"/>
    </source>
</evidence>
<evidence type="ECO:0000313" key="4">
    <source>
        <dbReference type="Proteomes" id="UP000028725"/>
    </source>
</evidence>
<dbReference type="InterPro" id="IPR032942">
    <property type="entry name" value="BPI/LBP/Plunc"/>
</dbReference>
<organism evidence="2 4">
    <name type="scientific">Hyalangium minutum</name>
    <dbReference type="NCBI Taxonomy" id="394096"/>
    <lineage>
        <taxon>Bacteria</taxon>
        <taxon>Pseudomonadati</taxon>
        <taxon>Myxococcota</taxon>
        <taxon>Myxococcia</taxon>
        <taxon>Myxococcales</taxon>
        <taxon>Cystobacterineae</taxon>
        <taxon>Archangiaceae</taxon>
        <taxon>Hyalangium</taxon>
    </lineage>
</organism>
<dbReference type="AlphaFoldDB" id="A0A085WI32"/>
<dbReference type="PANTHER" id="PTHR10504:SF133">
    <property type="entry name" value="LIPID-BINDING SERUM GLYCOPROTEIN C-TERMINAL DOMAIN-CONTAINING PROTEIN"/>
    <property type="match status" value="1"/>
</dbReference>
<feature type="domain" description="Lipid-binding serum glycoprotein C-terminal" evidence="1">
    <location>
        <begin position="255"/>
        <end position="424"/>
    </location>
</feature>